<feature type="compositionally biased region" description="Low complexity" evidence="1">
    <location>
        <begin position="116"/>
        <end position="126"/>
    </location>
</feature>
<evidence type="ECO:0000256" key="2">
    <source>
        <dbReference type="SAM" id="SignalP"/>
    </source>
</evidence>
<organism evidence="4 5">
    <name type="scientific">Marinibaculum pumilum</name>
    <dbReference type="NCBI Taxonomy" id="1766165"/>
    <lineage>
        <taxon>Bacteria</taxon>
        <taxon>Pseudomonadati</taxon>
        <taxon>Pseudomonadota</taxon>
        <taxon>Alphaproteobacteria</taxon>
        <taxon>Rhodospirillales</taxon>
        <taxon>Rhodospirillaceae</taxon>
        <taxon>Marinibaculum</taxon>
    </lineage>
</organism>
<name>A0ABV7L5Z0_9PROT</name>
<comment type="caution">
    <text evidence="4">The sequence shown here is derived from an EMBL/GenBank/DDBJ whole genome shotgun (WGS) entry which is preliminary data.</text>
</comment>
<evidence type="ECO:0000259" key="3">
    <source>
        <dbReference type="PROSITE" id="PS51724"/>
    </source>
</evidence>
<feature type="domain" description="SPOR" evidence="3">
    <location>
        <begin position="26"/>
        <end position="111"/>
    </location>
</feature>
<gene>
    <name evidence="4" type="ORF">ACFOGJ_21570</name>
</gene>
<feature type="region of interest" description="Disordered" evidence="1">
    <location>
        <begin position="116"/>
        <end position="182"/>
    </location>
</feature>
<sequence>MRRPVPLLAALGTAILLQTAAMAPAVAAEEGYGAHLASYFNRTDAERGWRILEKRIPAQLKGHQPLYREARVKGRTYIRLLTGPFDTVAAARSYCAEVKRGWSYCDVLTLHDLKPVDTPAPKVVTKPKPKPQMPEPAKEQPPKPEMKPEMPAEQPAQDSMEKPAMTDTGKSDGGRDGSDMGVADFRIEGRDLPPLPQSKARLSPQQRAVFRAIEGNWIQYDGNCSTDLMQVGDGAVRRLVGGTAQPEEACEVRREGPTVALFCDGGKELWLEMINEDEMVLRRSKAHGGAPYESIDQLMSRCLKG</sequence>
<keyword evidence="2" id="KW-0732">Signal</keyword>
<feature type="signal peptide" evidence="2">
    <location>
        <begin position="1"/>
        <end position="27"/>
    </location>
</feature>
<dbReference type="PROSITE" id="PS51724">
    <property type="entry name" value="SPOR"/>
    <property type="match status" value="1"/>
</dbReference>
<feature type="compositionally biased region" description="Basic and acidic residues" evidence="1">
    <location>
        <begin position="169"/>
        <end position="178"/>
    </location>
</feature>
<dbReference type="EMBL" id="JBHRTR010000034">
    <property type="protein sequence ID" value="MFC3229854.1"/>
    <property type="molecule type" value="Genomic_DNA"/>
</dbReference>
<evidence type="ECO:0000313" key="5">
    <source>
        <dbReference type="Proteomes" id="UP001595528"/>
    </source>
</evidence>
<keyword evidence="5" id="KW-1185">Reference proteome</keyword>
<proteinExistence type="predicted"/>
<dbReference type="InterPro" id="IPR007730">
    <property type="entry name" value="SPOR-like_dom"/>
</dbReference>
<evidence type="ECO:0000256" key="1">
    <source>
        <dbReference type="SAM" id="MobiDB-lite"/>
    </source>
</evidence>
<reference evidence="5" key="1">
    <citation type="journal article" date="2019" name="Int. J. Syst. Evol. Microbiol.">
        <title>The Global Catalogue of Microorganisms (GCM) 10K type strain sequencing project: providing services to taxonomists for standard genome sequencing and annotation.</title>
        <authorList>
            <consortium name="The Broad Institute Genomics Platform"/>
            <consortium name="The Broad Institute Genome Sequencing Center for Infectious Disease"/>
            <person name="Wu L."/>
            <person name="Ma J."/>
        </authorList>
    </citation>
    <scope>NUCLEOTIDE SEQUENCE [LARGE SCALE GENOMIC DNA]</scope>
    <source>
        <strain evidence="5">KCTC 42964</strain>
    </source>
</reference>
<feature type="chain" id="PRO_5045966284" description="SPOR domain-containing protein" evidence="2">
    <location>
        <begin position="28"/>
        <end position="305"/>
    </location>
</feature>
<feature type="compositionally biased region" description="Basic and acidic residues" evidence="1">
    <location>
        <begin position="136"/>
        <end position="150"/>
    </location>
</feature>
<protein>
    <recommendedName>
        <fullName evidence="3">SPOR domain-containing protein</fullName>
    </recommendedName>
</protein>
<accession>A0ABV7L5Z0</accession>
<evidence type="ECO:0000313" key="4">
    <source>
        <dbReference type="EMBL" id="MFC3229854.1"/>
    </source>
</evidence>
<dbReference type="Proteomes" id="UP001595528">
    <property type="component" value="Unassembled WGS sequence"/>
</dbReference>
<dbReference type="RefSeq" id="WP_379904448.1">
    <property type="nucleotide sequence ID" value="NZ_JBHRTR010000034.1"/>
</dbReference>